<name>A0AAE0NJC4_9PEZI</name>
<evidence type="ECO:0000256" key="1">
    <source>
        <dbReference type="SAM" id="MobiDB-lite"/>
    </source>
</evidence>
<comment type="caution">
    <text evidence="2">The sequence shown here is derived from an EMBL/GenBank/DDBJ whole genome shotgun (WGS) entry which is preliminary data.</text>
</comment>
<accession>A0AAE0NJC4</accession>
<evidence type="ECO:0000313" key="2">
    <source>
        <dbReference type="EMBL" id="KAK3382588.1"/>
    </source>
</evidence>
<reference evidence="2" key="1">
    <citation type="journal article" date="2023" name="Mol. Phylogenet. Evol.">
        <title>Genome-scale phylogeny and comparative genomics of the fungal order Sordariales.</title>
        <authorList>
            <person name="Hensen N."/>
            <person name="Bonometti L."/>
            <person name="Westerberg I."/>
            <person name="Brannstrom I.O."/>
            <person name="Guillou S."/>
            <person name="Cros-Aarteil S."/>
            <person name="Calhoun S."/>
            <person name="Haridas S."/>
            <person name="Kuo A."/>
            <person name="Mondo S."/>
            <person name="Pangilinan J."/>
            <person name="Riley R."/>
            <person name="LaButti K."/>
            <person name="Andreopoulos B."/>
            <person name="Lipzen A."/>
            <person name="Chen C."/>
            <person name="Yan M."/>
            <person name="Daum C."/>
            <person name="Ng V."/>
            <person name="Clum A."/>
            <person name="Steindorff A."/>
            <person name="Ohm R.A."/>
            <person name="Martin F."/>
            <person name="Silar P."/>
            <person name="Natvig D.O."/>
            <person name="Lalanne C."/>
            <person name="Gautier V."/>
            <person name="Ament-Velasquez S.L."/>
            <person name="Kruys A."/>
            <person name="Hutchinson M.I."/>
            <person name="Powell A.J."/>
            <person name="Barry K."/>
            <person name="Miller A.N."/>
            <person name="Grigoriev I.V."/>
            <person name="Debuchy R."/>
            <person name="Gladieux P."/>
            <person name="Hiltunen Thoren M."/>
            <person name="Johannesson H."/>
        </authorList>
    </citation>
    <scope>NUCLEOTIDE SEQUENCE</scope>
    <source>
        <strain evidence="2">CBS 958.72</strain>
    </source>
</reference>
<dbReference type="EMBL" id="JAULSN010000001">
    <property type="protein sequence ID" value="KAK3382588.1"/>
    <property type="molecule type" value="Genomic_DNA"/>
</dbReference>
<proteinExistence type="predicted"/>
<feature type="region of interest" description="Disordered" evidence="1">
    <location>
        <begin position="1"/>
        <end position="50"/>
    </location>
</feature>
<evidence type="ECO:0000313" key="3">
    <source>
        <dbReference type="Proteomes" id="UP001287356"/>
    </source>
</evidence>
<feature type="region of interest" description="Disordered" evidence="1">
    <location>
        <begin position="56"/>
        <end position="75"/>
    </location>
</feature>
<keyword evidence="3" id="KW-1185">Reference proteome</keyword>
<protein>
    <submittedName>
        <fullName evidence="2">Uncharacterized protein</fullName>
    </submittedName>
</protein>
<gene>
    <name evidence="2" type="ORF">B0T24DRAFT_587334</name>
</gene>
<dbReference type="Proteomes" id="UP001287356">
    <property type="component" value="Unassembled WGS sequence"/>
</dbReference>
<reference evidence="2" key="2">
    <citation type="submission" date="2023-06" db="EMBL/GenBank/DDBJ databases">
        <authorList>
            <consortium name="Lawrence Berkeley National Laboratory"/>
            <person name="Haridas S."/>
            <person name="Hensen N."/>
            <person name="Bonometti L."/>
            <person name="Westerberg I."/>
            <person name="Brannstrom I.O."/>
            <person name="Guillou S."/>
            <person name="Cros-Aarteil S."/>
            <person name="Calhoun S."/>
            <person name="Kuo A."/>
            <person name="Mondo S."/>
            <person name="Pangilinan J."/>
            <person name="Riley R."/>
            <person name="Labutti K."/>
            <person name="Andreopoulos B."/>
            <person name="Lipzen A."/>
            <person name="Chen C."/>
            <person name="Yanf M."/>
            <person name="Daum C."/>
            <person name="Ng V."/>
            <person name="Clum A."/>
            <person name="Steindorff A."/>
            <person name="Ohm R."/>
            <person name="Martin F."/>
            <person name="Silar P."/>
            <person name="Natvig D."/>
            <person name="Lalanne C."/>
            <person name="Gautier V."/>
            <person name="Ament-Velasquez S.L."/>
            <person name="Kruys A."/>
            <person name="Hutchinson M.I."/>
            <person name="Powell A.J."/>
            <person name="Barry K."/>
            <person name="Miller A.N."/>
            <person name="Grigoriev I.V."/>
            <person name="Debuchy R."/>
            <person name="Gladieux P."/>
            <person name="Thoren M.H."/>
            <person name="Johannesson H."/>
        </authorList>
    </citation>
    <scope>NUCLEOTIDE SEQUENCE</scope>
    <source>
        <strain evidence="2">CBS 958.72</strain>
    </source>
</reference>
<feature type="compositionally biased region" description="Polar residues" evidence="1">
    <location>
        <begin position="17"/>
        <end position="50"/>
    </location>
</feature>
<organism evidence="2 3">
    <name type="scientific">Lasiosphaeria ovina</name>
    <dbReference type="NCBI Taxonomy" id="92902"/>
    <lineage>
        <taxon>Eukaryota</taxon>
        <taxon>Fungi</taxon>
        <taxon>Dikarya</taxon>
        <taxon>Ascomycota</taxon>
        <taxon>Pezizomycotina</taxon>
        <taxon>Sordariomycetes</taxon>
        <taxon>Sordariomycetidae</taxon>
        <taxon>Sordariales</taxon>
        <taxon>Lasiosphaeriaceae</taxon>
        <taxon>Lasiosphaeria</taxon>
    </lineage>
</organism>
<sequence>MSAPAATLNSGGKPVISKTTASEKTPSEPSASKNISGDHSSGKHMNQLPSETEVFPQSKPLPVLDDLPEAQSHSGHFASPQEALKFIFEAPKISAVSGKTKKGCYWFEFSDHPDWQSAICKRHVTAIEIMADKLVPAEGCMNKWSMHFVLAEEAGDSRAVIHLDISPTDTRHEFQGETLFNRGKTNVGFMARFTFSTMTTSQHNKSRSDALASYTIPTAGSFGDMLVVLWLARPPRRPSSVPGCDSPIIRLYYVLDPQKQGCQQWILDAVEAFARASLSQDALLFKLDTRQSITCWDAHTLDRLLRDLLGQLYVAPPPTQPSVANSDTKPAKAGVKITTEKFSSQPNDISAKIAAVLALMHCMAVDLEMKYQPRPIGSSNTEVRFSGV</sequence>
<dbReference type="AlphaFoldDB" id="A0AAE0NJC4"/>